<sequence length="245" mass="27943">MIWHLMGCVYKNGTPVPDKEIAHMMITLLMAGQHSSSSSSSWIMLRLASRPDLVEELYQEQVRNLGYDGSQPLQYADTDRLPLLRSVVKETLRVHSSIHSLMRKVKNPMPIPNSDYVVAPGRVLVASPIVTHLSDEYFPHAQVWDPHRWVDKLDPEEGDLVDYGYGVVSRGTRSPYLPFGAGRHRCIGERFAYVNLLTIISTLIRHFKFNTVDGKSWVPPTDYTSLFSRPTQPATIRWERRPEAT</sequence>
<dbReference type="OrthoDB" id="1055148at2759"/>
<dbReference type="PRINTS" id="PR00465">
    <property type="entry name" value="EP450IV"/>
</dbReference>
<feature type="binding site" description="axial binding residue" evidence="7">
    <location>
        <position position="186"/>
    </location>
    <ligand>
        <name>heme</name>
        <dbReference type="ChEBI" id="CHEBI:30413"/>
    </ligand>
    <ligandPart>
        <name>Fe</name>
        <dbReference type="ChEBI" id="CHEBI:18248"/>
    </ligandPart>
</feature>
<dbReference type="SUPFAM" id="SSF48264">
    <property type="entry name" value="Cytochrome P450"/>
    <property type="match status" value="1"/>
</dbReference>
<organism evidence="9 10">
    <name type="scientific">Tolypocladium ophioglossoides (strain CBS 100239)</name>
    <name type="common">Snaketongue truffleclub</name>
    <name type="synonym">Elaphocordyceps ophioglossoides</name>
    <dbReference type="NCBI Taxonomy" id="1163406"/>
    <lineage>
        <taxon>Eukaryota</taxon>
        <taxon>Fungi</taxon>
        <taxon>Dikarya</taxon>
        <taxon>Ascomycota</taxon>
        <taxon>Pezizomycotina</taxon>
        <taxon>Sordariomycetes</taxon>
        <taxon>Hypocreomycetidae</taxon>
        <taxon>Hypocreales</taxon>
        <taxon>Ophiocordycipitaceae</taxon>
        <taxon>Tolypocladium</taxon>
    </lineage>
</organism>
<dbReference type="PRINTS" id="PR00385">
    <property type="entry name" value="P450"/>
</dbReference>
<dbReference type="Gene3D" id="1.10.630.10">
    <property type="entry name" value="Cytochrome P450"/>
    <property type="match status" value="1"/>
</dbReference>
<evidence type="ECO:0000313" key="9">
    <source>
        <dbReference type="EMBL" id="KND87435.1"/>
    </source>
</evidence>
<dbReference type="InterPro" id="IPR036396">
    <property type="entry name" value="Cyt_P450_sf"/>
</dbReference>
<proteinExistence type="inferred from homology"/>
<comment type="similarity">
    <text evidence="2 8">Belongs to the cytochrome P450 family.</text>
</comment>
<keyword evidence="4 7" id="KW-0479">Metal-binding</keyword>
<dbReference type="InterPro" id="IPR017972">
    <property type="entry name" value="Cyt_P450_CS"/>
</dbReference>
<dbReference type="InterPro" id="IPR050121">
    <property type="entry name" value="Cytochrome_P450_monoxygenase"/>
</dbReference>
<dbReference type="PANTHER" id="PTHR24305:SF166">
    <property type="entry name" value="CYTOCHROME P450 12A4, MITOCHONDRIAL-RELATED"/>
    <property type="match status" value="1"/>
</dbReference>
<protein>
    <submittedName>
        <fullName evidence="9">Eburicol 14-alpha-demethylase</fullName>
    </submittedName>
</protein>
<comment type="caution">
    <text evidence="9">The sequence shown here is derived from an EMBL/GenBank/DDBJ whole genome shotgun (WGS) entry which is preliminary data.</text>
</comment>
<gene>
    <name evidence="9" type="ORF">TOPH_07909</name>
</gene>
<keyword evidence="5 7" id="KW-0408">Iron</keyword>
<dbReference type="PANTHER" id="PTHR24305">
    <property type="entry name" value="CYTOCHROME P450"/>
    <property type="match status" value="1"/>
</dbReference>
<evidence type="ECO:0000256" key="4">
    <source>
        <dbReference type="ARBA" id="ARBA00022723"/>
    </source>
</evidence>
<keyword evidence="3 7" id="KW-0349">Heme</keyword>
<keyword evidence="8" id="KW-0560">Oxidoreductase</keyword>
<keyword evidence="9" id="KW-0489">Methyltransferase</keyword>
<dbReference type="AlphaFoldDB" id="A0A0L0N0X1"/>
<dbReference type="GO" id="GO:0032259">
    <property type="term" value="P:methylation"/>
    <property type="evidence" value="ECO:0007669"/>
    <property type="project" value="UniProtKB-KW"/>
</dbReference>
<evidence type="ECO:0000256" key="6">
    <source>
        <dbReference type="ARBA" id="ARBA00023033"/>
    </source>
</evidence>
<dbReference type="GO" id="GO:0020037">
    <property type="term" value="F:heme binding"/>
    <property type="evidence" value="ECO:0007669"/>
    <property type="project" value="InterPro"/>
</dbReference>
<dbReference type="GO" id="GO:0004497">
    <property type="term" value="F:monooxygenase activity"/>
    <property type="evidence" value="ECO:0007669"/>
    <property type="project" value="UniProtKB-KW"/>
</dbReference>
<comment type="cofactor">
    <cofactor evidence="1 7">
        <name>heme</name>
        <dbReference type="ChEBI" id="CHEBI:30413"/>
    </cofactor>
</comment>
<reference evidence="9 10" key="1">
    <citation type="journal article" date="2015" name="BMC Genomics">
        <title>The genome of the truffle-parasite Tolypocladium ophioglossoides and the evolution of antifungal peptaibiotics.</title>
        <authorList>
            <person name="Quandt C.A."/>
            <person name="Bushley K.E."/>
            <person name="Spatafora J.W."/>
        </authorList>
    </citation>
    <scope>NUCLEOTIDE SEQUENCE [LARGE SCALE GENOMIC DNA]</scope>
    <source>
        <strain evidence="9 10">CBS 100239</strain>
    </source>
</reference>
<name>A0A0L0N0X1_TOLOC</name>
<keyword evidence="6 8" id="KW-0503">Monooxygenase</keyword>
<evidence type="ECO:0000256" key="8">
    <source>
        <dbReference type="RuleBase" id="RU000461"/>
    </source>
</evidence>
<keyword evidence="10" id="KW-1185">Reference proteome</keyword>
<evidence type="ECO:0000256" key="2">
    <source>
        <dbReference type="ARBA" id="ARBA00010617"/>
    </source>
</evidence>
<dbReference type="GO" id="GO:0016705">
    <property type="term" value="F:oxidoreductase activity, acting on paired donors, with incorporation or reduction of molecular oxygen"/>
    <property type="evidence" value="ECO:0007669"/>
    <property type="project" value="InterPro"/>
</dbReference>
<evidence type="ECO:0000256" key="3">
    <source>
        <dbReference type="ARBA" id="ARBA00022617"/>
    </source>
</evidence>
<accession>A0A0L0N0X1</accession>
<dbReference type="Proteomes" id="UP000036947">
    <property type="component" value="Unassembled WGS sequence"/>
</dbReference>
<keyword evidence="9" id="KW-0808">Transferase</keyword>
<dbReference type="PROSITE" id="PS00086">
    <property type="entry name" value="CYTOCHROME_P450"/>
    <property type="match status" value="1"/>
</dbReference>
<dbReference type="InterPro" id="IPR002403">
    <property type="entry name" value="Cyt_P450_E_grp-IV"/>
</dbReference>
<evidence type="ECO:0000256" key="1">
    <source>
        <dbReference type="ARBA" id="ARBA00001971"/>
    </source>
</evidence>
<dbReference type="InterPro" id="IPR001128">
    <property type="entry name" value="Cyt_P450"/>
</dbReference>
<dbReference type="GO" id="GO:0008168">
    <property type="term" value="F:methyltransferase activity"/>
    <property type="evidence" value="ECO:0007669"/>
    <property type="project" value="UniProtKB-KW"/>
</dbReference>
<dbReference type="Pfam" id="PF00067">
    <property type="entry name" value="p450"/>
    <property type="match status" value="1"/>
</dbReference>
<evidence type="ECO:0000256" key="5">
    <source>
        <dbReference type="ARBA" id="ARBA00023004"/>
    </source>
</evidence>
<evidence type="ECO:0000256" key="7">
    <source>
        <dbReference type="PIRSR" id="PIRSR602403-1"/>
    </source>
</evidence>
<evidence type="ECO:0000313" key="10">
    <source>
        <dbReference type="Proteomes" id="UP000036947"/>
    </source>
</evidence>
<dbReference type="GO" id="GO:0005506">
    <property type="term" value="F:iron ion binding"/>
    <property type="evidence" value="ECO:0007669"/>
    <property type="project" value="InterPro"/>
</dbReference>
<dbReference type="STRING" id="1163406.A0A0L0N0X1"/>
<dbReference type="EMBL" id="LFRF01000036">
    <property type="protein sequence ID" value="KND87435.1"/>
    <property type="molecule type" value="Genomic_DNA"/>
</dbReference>